<reference evidence="2" key="1">
    <citation type="submission" date="2021-03" db="EMBL/GenBank/DDBJ databases">
        <authorList>
            <person name="Bekaert M."/>
        </authorList>
    </citation>
    <scope>NUCLEOTIDE SEQUENCE</scope>
</reference>
<evidence type="ECO:0000256" key="1">
    <source>
        <dbReference type="SAM" id="SignalP"/>
    </source>
</evidence>
<dbReference type="AlphaFoldDB" id="A0A8S3PZZ6"/>
<protein>
    <submittedName>
        <fullName evidence="2">Uncharacterized protein</fullName>
    </submittedName>
</protein>
<accession>A0A8S3PZZ6</accession>
<dbReference type="Proteomes" id="UP000683360">
    <property type="component" value="Unassembled WGS sequence"/>
</dbReference>
<proteinExistence type="predicted"/>
<keyword evidence="3" id="KW-1185">Reference proteome</keyword>
<keyword evidence="1" id="KW-0732">Signal</keyword>
<feature type="signal peptide" evidence="1">
    <location>
        <begin position="1"/>
        <end position="21"/>
    </location>
</feature>
<dbReference type="EMBL" id="CAJPWZ010000283">
    <property type="protein sequence ID" value="CAG2189040.1"/>
    <property type="molecule type" value="Genomic_DNA"/>
</dbReference>
<organism evidence="2 3">
    <name type="scientific">Mytilus edulis</name>
    <name type="common">Blue mussel</name>
    <dbReference type="NCBI Taxonomy" id="6550"/>
    <lineage>
        <taxon>Eukaryota</taxon>
        <taxon>Metazoa</taxon>
        <taxon>Spiralia</taxon>
        <taxon>Lophotrochozoa</taxon>
        <taxon>Mollusca</taxon>
        <taxon>Bivalvia</taxon>
        <taxon>Autobranchia</taxon>
        <taxon>Pteriomorphia</taxon>
        <taxon>Mytilida</taxon>
        <taxon>Mytiloidea</taxon>
        <taxon>Mytilidae</taxon>
        <taxon>Mytilinae</taxon>
        <taxon>Mytilus</taxon>
    </lineage>
</organism>
<dbReference type="OrthoDB" id="10280348at2759"/>
<sequence length="162" mass="18411">MPKTSIMTFLQMILHYSLVVSLCLSFKDNWATFYLDINSTLNKTGKQVSLNWGVHHDSSKLSLSSDNSTIVCGNNGSLKIELTLTIVVRKQQNGSLICLNHHHKKNREQECQQFKPQPSLAGFVTQFPLNWIFDVYEGDQIEVTIVGKSSIKRVSSWNRLLL</sequence>
<gene>
    <name evidence="2" type="ORF">MEDL_4385</name>
</gene>
<comment type="caution">
    <text evidence="2">The sequence shown here is derived from an EMBL/GenBank/DDBJ whole genome shotgun (WGS) entry which is preliminary data.</text>
</comment>
<feature type="chain" id="PRO_5035922721" evidence="1">
    <location>
        <begin position="22"/>
        <end position="162"/>
    </location>
</feature>
<evidence type="ECO:0000313" key="2">
    <source>
        <dbReference type="EMBL" id="CAG2189040.1"/>
    </source>
</evidence>
<name>A0A8S3PZZ6_MYTED</name>
<evidence type="ECO:0000313" key="3">
    <source>
        <dbReference type="Proteomes" id="UP000683360"/>
    </source>
</evidence>